<evidence type="ECO:0000313" key="2">
    <source>
        <dbReference type="Proteomes" id="UP000223749"/>
    </source>
</evidence>
<accession>A0A2D1U1B0</accession>
<keyword evidence="2" id="KW-1185">Reference proteome</keyword>
<gene>
    <name evidence="1" type="ORF">CPT03_02310</name>
</gene>
<name>A0A2D1U1B0_9SPHI</name>
<organism evidence="1 2">
    <name type="scientific">Pedobacter ginsengisoli</name>
    <dbReference type="NCBI Taxonomy" id="363852"/>
    <lineage>
        <taxon>Bacteria</taxon>
        <taxon>Pseudomonadati</taxon>
        <taxon>Bacteroidota</taxon>
        <taxon>Sphingobacteriia</taxon>
        <taxon>Sphingobacteriales</taxon>
        <taxon>Sphingobacteriaceae</taxon>
        <taxon>Pedobacter</taxon>
    </lineage>
</organism>
<dbReference type="OrthoDB" id="1417318at2"/>
<protein>
    <recommendedName>
        <fullName evidence="3">Glycosyl transferase</fullName>
    </recommendedName>
</protein>
<dbReference type="EMBL" id="CP024091">
    <property type="protein sequence ID" value="ATP55379.1"/>
    <property type="molecule type" value="Genomic_DNA"/>
</dbReference>
<dbReference type="RefSeq" id="WP_099437332.1">
    <property type="nucleotide sequence ID" value="NZ_CP024091.1"/>
</dbReference>
<dbReference type="AlphaFoldDB" id="A0A2D1U1B0"/>
<evidence type="ECO:0000313" key="1">
    <source>
        <dbReference type="EMBL" id="ATP55379.1"/>
    </source>
</evidence>
<sequence>MISTYVINLEKRKERKQHIYHEFSGKEEFNLLLVKAIRDKVGAVGLWKTLVEIISDAIPKKGDYILVCEDDHQFTNSYSFQTLSHSIRQAAEIDADIVLGGVSWFSSILKATDNLYWAEKFTGTQFMIIFKSAFKQIIDVKFTEFDSSDFKLSDIFKKIFFIHPFISIQKDFGYSDITSANNVEGRVKLLFKRSSDKVIFFNKINRHYKEKVSQVDNLGPHQVGFSLPTYVFFSEEAECHAKISSQFDGRDEFLIKKIGVKRRNGYLNYWLEIRLAIEDAISNDDEVIIICNENHQFSDTYNARNLFECVVEGYLHGLDCISGNVTDFDMAIPISNKLIWINRGMSLQFLIIYSQFFKEILKVSYDKKDNLCHALSNLSLQMAVIFPFISCQQSSKNLLNDDSAKVLQSIIVANSCYSQYM</sequence>
<dbReference type="Proteomes" id="UP000223749">
    <property type="component" value="Chromosome"/>
</dbReference>
<evidence type="ECO:0008006" key="3">
    <source>
        <dbReference type="Google" id="ProtNLM"/>
    </source>
</evidence>
<reference evidence="1 2" key="1">
    <citation type="submission" date="2017-10" db="EMBL/GenBank/DDBJ databases">
        <title>Whole genome of Pedobacter ginsengisoli T01R-27 isolated from tomato rhizosphere.</title>
        <authorList>
            <person name="Weon H.-Y."/>
            <person name="Lee S.A."/>
            <person name="Sang M.K."/>
            <person name="Song J."/>
        </authorList>
    </citation>
    <scope>NUCLEOTIDE SEQUENCE [LARGE SCALE GENOMIC DNA]</scope>
    <source>
        <strain evidence="1 2">T01R-27</strain>
    </source>
</reference>
<dbReference type="KEGG" id="pgs:CPT03_02310"/>
<proteinExistence type="predicted"/>